<protein>
    <recommendedName>
        <fullName evidence="4">Beta-galactosidase</fullName>
        <ecNumber evidence="3">3.2.1.23</ecNumber>
    </recommendedName>
    <alternativeName>
        <fullName evidence="7">Lactase</fullName>
    </alternativeName>
</protein>
<dbReference type="Gene3D" id="2.60.120.260">
    <property type="entry name" value="Galactose-binding domain-like"/>
    <property type="match status" value="1"/>
</dbReference>
<sequence>MDPTPNDWEDPSMLSRGREPARASSLAYADVESALAGERGVSPFFKLLSGRWRFLYAESPAGVPDGFGGEGFDADGWETIPVPSSWQLQGHGTPNYTNVKYPYPVNPPFVPQENPVGLYQRTFHLPEGWDDKQIFLNFEGVNSAFYVWLNGEQIGYSQGAHLPSEFNITPHIRLGTNTVSVQVFQWSDGSYMEDQDMWRNSGIFRDVYLTASLATTLRDVTLKTTFDENFEHATLSIDGNLSTSGGGAAPELTLAAALYDADGKIVAERTLVEGMTIEGDGDADLGTSLTIESPRRWTAETPDLYTLLLTTSDSEGTPLEVRPFAVGFRHVEIKDGVFLLNGAPIKLRGVNRHESHPDYGHAIPIDHMIQDILLMKRHNINCVRTSHYTCDPRWLDLCDQYGLYLIDEADLETHGFGEFRNLNQISDDPEWEDAYVDRAERMVERDKNHPSVIIWSLGNESGYGCNHDAMAAWIRENDPTRPIHYEQAFEAPVVDIVSNMYATVEKCIAEGERTDDARPFFQCEYAHAMGNGPGGLKEYWEAFEKYPRLLGGCVWEWCDHGIRQRASHGEEWFAYGGDFGDYPNDGNFCIDGLVGPDREIKPGLIEYKKIIEPVHTDSVDLASGTVRLTNRYDFQTLAHLRAVWTLSGDGKTLRQGELSLPEIAPHESGEVSIPVGDWDKKAGVEYFLNLSFTLREKTSWAPIGHEVAWAQLALPASGPAAPPPSIAGMPALVIDENEREITLYGDDFTLVFDRWRGTIGRWEYQGLPLLTEGPRLNIWRAPTDNDVHVAKEQWYEYGLDKLQHSVRRVSLVSQSPRSATIEVTATMGAAYRATRFDIVYTYTIYGGGQVKIETRVTPFGAIDTIPRVGLQLRAAGGLERFTWYGLGPHQTYPDVRESARVGVYSGAVDEQYVPYIMPQENGNKSDVRWASLTDDFGLGLLATGNALLNVSVHHSTPEDFTQARHTYELTRRDDVIVNIDHVVRGIGSNSCGPGVLPQYQLKAAETTFTVHLQPFSAESIAPMRLWRRLAGS</sequence>
<dbReference type="InterPro" id="IPR032312">
    <property type="entry name" value="LacZ_4"/>
</dbReference>
<dbReference type="InterPro" id="IPR023232">
    <property type="entry name" value="Glyco_hydro_2_AS"/>
</dbReference>
<dbReference type="Proteomes" id="UP000287394">
    <property type="component" value="Chromosome"/>
</dbReference>
<evidence type="ECO:0000256" key="4">
    <source>
        <dbReference type="ARBA" id="ARBA00013303"/>
    </source>
</evidence>
<dbReference type="KEGG" id="ccot:CCAX7_22660"/>
<dbReference type="InterPro" id="IPR017853">
    <property type="entry name" value="GH"/>
</dbReference>
<dbReference type="AlphaFoldDB" id="A0A402CUY6"/>
<dbReference type="Pfam" id="PF02929">
    <property type="entry name" value="Bgal_small_N"/>
    <property type="match status" value="1"/>
</dbReference>
<dbReference type="InterPro" id="IPR013783">
    <property type="entry name" value="Ig-like_fold"/>
</dbReference>
<dbReference type="EMBL" id="AP025739">
    <property type="protein sequence ID" value="BDI30215.1"/>
    <property type="molecule type" value="Genomic_DNA"/>
</dbReference>
<dbReference type="GO" id="GO:0005990">
    <property type="term" value="P:lactose catabolic process"/>
    <property type="evidence" value="ECO:0007669"/>
    <property type="project" value="TreeGrafter"/>
</dbReference>
<dbReference type="GO" id="GO:0009341">
    <property type="term" value="C:beta-galactosidase complex"/>
    <property type="evidence" value="ECO:0007669"/>
    <property type="project" value="InterPro"/>
</dbReference>
<accession>A0A402CUY6</accession>
<evidence type="ECO:0000313" key="9">
    <source>
        <dbReference type="Proteomes" id="UP000287394"/>
    </source>
</evidence>
<dbReference type="Gene3D" id="2.60.40.10">
    <property type="entry name" value="Immunoglobulins"/>
    <property type="match status" value="2"/>
</dbReference>
<dbReference type="PANTHER" id="PTHR46323">
    <property type="entry name" value="BETA-GALACTOSIDASE"/>
    <property type="match status" value="1"/>
</dbReference>
<comment type="similarity">
    <text evidence="2">Belongs to the glycosyl hydrolase 2 family.</text>
</comment>
<evidence type="ECO:0000256" key="3">
    <source>
        <dbReference type="ARBA" id="ARBA00012756"/>
    </source>
</evidence>
<name>A0A402CUY6_9BACT</name>
<dbReference type="Gene3D" id="2.70.98.10">
    <property type="match status" value="1"/>
</dbReference>
<dbReference type="InterPro" id="IPR036156">
    <property type="entry name" value="Beta-gal/glucu_dom_sf"/>
</dbReference>
<evidence type="ECO:0000256" key="5">
    <source>
        <dbReference type="ARBA" id="ARBA00022801"/>
    </source>
</evidence>
<gene>
    <name evidence="8" type="ORF">CCAX7_22660</name>
</gene>
<dbReference type="OrthoDB" id="9758603at2"/>
<dbReference type="Pfam" id="PF16353">
    <property type="entry name" value="LacZ_4"/>
    <property type="match status" value="1"/>
</dbReference>
<evidence type="ECO:0000256" key="7">
    <source>
        <dbReference type="ARBA" id="ARBA00032230"/>
    </source>
</evidence>
<dbReference type="SMART" id="SM01038">
    <property type="entry name" value="Bgal_small_N"/>
    <property type="match status" value="1"/>
</dbReference>
<dbReference type="Pfam" id="PF00703">
    <property type="entry name" value="Glyco_hydro_2"/>
    <property type="match status" value="1"/>
</dbReference>
<comment type="catalytic activity">
    <reaction evidence="1">
        <text>Hydrolysis of terminal non-reducing beta-D-galactose residues in beta-D-galactosides.</text>
        <dbReference type="EC" id="3.2.1.23"/>
    </reaction>
</comment>
<keyword evidence="6" id="KW-0326">Glycosidase</keyword>
<organism evidence="8 9">
    <name type="scientific">Capsulimonas corticalis</name>
    <dbReference type="NCBI Taxonomy" id="2219043"/>
    <lineage>
        <taxon>Bacteria</taxon>
        <taxon>Bacillati</taxon>
        <taxon>Armatimonadota</taxon>
        <taxon>Armatimonadia</taxon>
        <taxon>Capsulimonadales</taxon>
        <taxon>Capsulimonadaceae</taxon>
        <taxon>Capsulimonas</taxon>
    </lineage>
</organism>
<dbReference type="InterPro" id="IPR008979">
    <property type="entry name" value="Galactose-bd-like_sf"/>
</dbReference>
<dbReference type="PROSITE" id="PS00608">
    <property type="entry name" value="GLYCOSYL_HYDROL_F2_2"/>
    <property type="match status" value="1"/>
</dbReference>
<evidence type="ECO:0000313" key="8">
    <source>
        <dbReference type="EMBL" id="BDI30215.1"/>
    </source>
</evidence>
<dbReference type="SUPFAM" id="SSF74650">
    <property type="entry name" value="Galactose mutarotase-like"/>
    <property type="match status" value="1"/>
</dbReference>
<evidence type="ECO:0000256" key="2">
    <source>
        <dbReference type="ARBA" id="ARBA00007401"/>
    </source>
</evidence>
<dbReference type="InterPro" id="IPR006101">
    <property type="entry name" value="Glyco_hydro_2"/>
</dbReference>
<dbReference type="FunFam" id="3.20.20.80:FF:000018">
    <property type="entry name" value="Beta-galactosidase"/>
    <property type="match status" value="1"/>
</dbReference>
<dbReference type="InterPro" id="IPR014718">
    <property type="entry name" value="GH-type_carb-bd"/>
</dbReference>
<proteinExistence type="inferred from homology"/>
<dbReference type="InterPro" id="IPR011013">
    <property type="entry name" value="Gal_mutarotase_sf_dom"/>
</dbReference>
<keyword evidence="5" id="KW-0378">Hydrolase</keyword>
<dbReference type="InterPro" id="IPR006103">
    <property type="entry name" value="Glyco_hydro_2_cat"/>
</dbReference>
<dbReference type="InterPro" id="IPR006104">
    <property type="entry name" value="Glyco_hydro_2_N"/>
</dbReference>
<dbReference type="InterPro" id="IPR050347">
    <property type="entry name" value="Bact_Beta-galactosidase"/>
</dbReference>
<dbReference type="EC" id="3.2.1.23" evidence="3"/>
<dbReference type="PANTHER" id="PTHR46323:SF2">
    <property type="entry name" value="BETA-GALACTOSIDASE"/>
    <property type="match status" value="1"/>
</dbReference>
<dbReference type="GO" id="GO:0004565">
    <property type="term" value="F:beta-galactosidase activity"/>
    <property type="evidence" value="ECO:0007669"/>
    <property type="project" value="UniProtKB-EC"/>
</dbReference>
<dbReference type="InterPro" id="IPR004199">
    <property type="entry name" value="B-gal_small/dom_5"/>
</dbReference>
<dbReference type="SUPFAM" id="SSF51445">
    <property type="entry name" value="(Trans)glycosidases"/>
    <property type="match status" value="1"/>
</dbReference>
<dbReference type="PRINTS" id="PR00132">
    <property type="entry name" value="GLHYDRLASE2"/>
</dbReference>
<keyword evidence="9" id="KW-1185">Reference proteome</keyword>
<dbReference type="SUPFAM" id="SSF49303">
    <property type="entry name" value="beta-Galactosidase/glucuronidase domain"/>
    <property type="match status" value="2"/>
</dbReference>
<dbReference type="Gene3D" id="3.20.20.80">
    <property type="entry name" value="Glycosidases"/>
    <property type="match status" value="1"/>
</dbReference>
<dbReference type="SUPFAM" id="SSF49785">
    <property type="entry name" value="Galactose-binding domain-like"/>
    <property type="match status" value="1"/>
</dbReference>
<evidence type="ECO:0000256" key="1">
    <source>
        <dbReference type="ARBA" id="ARBA00001412"/>
    </source>
</evidence>
<reference evidence="8 9" key="1">
    <citation type="journal article" date="2019" name="Int. J. Syst. Evol. Microbiol.">
        <title>Capsulimonas corticalis gen. nov., sp. nov., an aerobic capsulated bacterium, of a novel bacterial order, Capsulimonadales ord. nov., of the class Armatimonadia of the phylum Armatimonadetes.</title>
        <authorList>
            <person name="Li J."/>
            <person name="Kudo C."/>
            <person name="Tonouchi A."/>
        </authorList>
    </citation>
    <scope>NUCLEOTIDE SEQUENCE [LARGE SCALE GENOMIC DNA]</scope>
    <source>
        <strain evidence="8 9">AX-7</strain>
    </source>
</reference>
<evidence type="ECO:0000256" key="6">
    <source>
        <dbReference type="ARBA" id="ARBA00023295"/>
    </source>
</evidence>
<dbReference type="InterPro" id="IPR006102">
    <property type="entry name" value="Ig-like_GH2"/>
</dbReference>
<dbReference type="Pfam" id="PF02836">
    <property type="entry name" value="Glyco_hydro_2_C"/>
    <property type="match status" value="1"/>
</dbReference>
<dbReference type="Pfam" id="PF02837">
    <property type="entry name" value="Glyco_hydro_2_N"/>
    <property type="match status" value="1"/>
</dbReference>
<dbReference type="GO" id="GO:0030246">
    <property type="term" value="F:carbohydrate binding"/>
    <property type="evidence" value="ECO:0007669"/>
    <property type="project" value="InterPro"/>
</dbReference>